<organism evidence="2 3">
    <name type="scientific">Miscanthus lutarioriparius</name>
    <dbReference type="NCBI Taxonomy" id="422564"/>
    <lineage>
        <taxon>Eukaryota</taxon>
        <taxon>Viridiplantae</taxon>
        <taxon>Streptophyta</taxon>
        <taxon>Embryophyta</taxon>
        <taxon>Tracheophyta</taxon>
        <taxon>Spermatophyta</taxon>
        <taxon>Magnoliopsida</taxon>
        <taxon>Liliopsida</taxon>
        <taxon>Poales</taxon>
        <taxon>Poaceae</taxon>
        <taxon>PACMAD clade</taxon>
        <taxon>Panicoideae</taxon>
        <taxon>Andropogonodae</taxon>
        <taxon>Andropogoneae</taxon>
        <taxon>Saccharinae</taxon>
        <taxon>Miscanthus</taxon>
    </lineage>
</organism>
<sequence>MSSESQDESNHSDDSTTSVNLAEMMWEEINDPMEAEIDAKIGREVEKELEQELTGSSTRRRGYTRRYIDRDHEEDHNRLFAKYFCDNPLYTNGQFRQRFHMRKQLFLRIVEALGV</sequence>
<proteinExistence type="predicted"/>
<accession>A0A811S5W6</accession>
<comment type="caution">
    <text evidence="2">The sequence shown here is derived from an EMBL/GenBank/DDBJ whole genome shotgun (WGS) entry which is preliminary data.</text>
</comment>
<protein>
    <submittedName>
        <fullName evidence="2">Uncharacterized protein</fullName>
    </submittedName>
</protein>
<dbReference type="OrthoDB" id="674642at2759"/>
<dbReference type="PANTHER" id="PTHR47150">
    <property type="entry name" value="OS12G0169200 PROTEIN"/>
    <property type="match status" value="1"/>
</dbReference>
<feature type="region of interest" description="Disordered" evidence="1">
    <location>
        <begin position="1"/>
        <end position="20"/>
    </location>
</feature>
<dbReference type="PANTHER" id="PTHR47150:SF7">
    <property type="entry name" value="NUCLEASE"/>
    <property type="match status" value="1"/>
</dbReference>
<dbReference type="Proteomes" id="UP000604825">
    <property type="component" value="Unassembled WGS sequence"/>
</dbReference>
<gene>
    <name evidence="2" type="ORF">NCGR_LOCUS60542</name>
</gene>
<evidence type="ECO:0000256" key="1">
    <source>
        <dbReference type="SAM" id="MobiDB-lite"/>
    </source>
</evidence>
<reference evidence="2" key="1">
    <citation type="submission" date="2020-10" db="EMBL/GenBank/DDBJ databases">
        <authorList>
            <person name="Han B."/>
            <person name="Lu T."/>
            <person name="Zhao Q."/>
            <person name="Huang X."/>
            <person name="Zhao Y."/>
        </authorList>
    </citation>
    <scope>NUCLEOTIDE SEQUENCE</scope>
</reference>
<name>A0A811S5W6_9POAL</name>
<evidence type="ECO:0000313" key="2">
    <source>
        <dbReference type="EMBL" id="CAD6336444.1"/>
    </source>
</evidence>
<dbReference type="AlphaFoldDB" id="A0A811S5W6"/>
<dbReference type="EMBL" id="CAJGYO010000018">
    <property type="protein sequence ID" value="CAD6336444.1"/>
    <property type="molecule type" value="Genomic_DNA"/>
</dbReference>
<evidence type="ECO:0000313" key="3">
    <source>
        <dbReference type="Proteomes" id="UP000604825"/>
    </source>
</evidence>
<keyword evidence="3" id="KW-1185">Reference proteome</keyword>